<sequence>MVRYPGGILSFVLVLLASQSGQAQFINDGIIKVDDKTILSVYEPYVNKPSGDFTNDGIVYIFDNWSNNGDVLYSEKSEGKTFFNGKKVQILDGRTTSNFQNVIFDSKSDTLVPFRLNQVITVNGKAEFVNGIIEVHKESRVIFKENAIHSDASDLSFVDGKVEKIGNKMFEFPVGNDLYFRPTFHATEGTGDGSVYTAQYFHQNSDNLYKHTNKEESILLINDKEYWNVTRDSGTDKIVLTLTLDSQTTPNEFLDVNSKMKVVIVRWDAALSKWIEEKGEVSDPIPNTSKDAGYSQLLTAQVSGYGIFTMALVNKEIEDEEIIVYNAVSPNGDGVNDSFLIEGIKDFPDNSVEIYNRWGVKVYDAKSYNESDNMFRGYSDGRVTVNRGEKLPTGTYFYILRYNNGVQGKEKSGYLYINNQ</sequence>
<evidence type="ECO:0000313" key="2">
    <source>
        <dbReference type="EMBL" id="OXA89437.1"/>
    </source>
</evidence>
<reference evidence="2 3" key="1">
    <citation type="submission" date="2016-11" db="EMBL/GenBank/DDBJ databases">
        <title>Whole genomes of Flavobacteriaceae.</title>
        <authorList>
            <person name="Stine C."/>
            <person name="Li C."/>
            <person name="Tadesse D."/>
        </authorList>
    </citation>
    <scope>NUCLEOTIDE SEQUENCE [LARGE SCALE GENOMIC DNA]</scope>
    <source>
        <strain evidence="2 3">ATCC 29551</strain>
    </source>
</reference>
<accession>A0ABX4C8Q9</accession>
<gene>
    <name evidence="2" type="ORF">B0A62_20980</name>
</gene>
<comment type="caution">
    <text evidence="2">The sequence shown here is derived from an EMBL/GenBank/DDBJ whole genome shotgun (WGS) entry which is preliminary data.</text>
</comment>
<feature type="chain" id="PRO_5045303848" description="Gliding motility protein" evidence="1">
    <location>
        <begin position="24"/>
        <end position="420"/>
    </location>
</feature>
<evidence type="ECO:0008006" key="4">
    <source>
        <dbReference type="Google" id="ProtNLM"/>
    </source>
</evidence>
<keyword evidence="1" id="KW-0732">Signal</keyword>
<evidence type="ECO:0000256" key="1">
    <source>
        <dbReference type="SAM" id="SignalP"/>
    </source>
</evidence>
<feature type="signal peptide" evidence="1">
    <location>
        <begin position="1"/>
        <end position="23"/>
    </location>
</feature>
<name>A0ABX4C8Q9_FLAHY</name>
<protein>
    <recommendedName>
        <fullName evidence="4">Gliding motility protein</fullName>
    </recommendedName>
</protein>
<evidence type="ECO:0000313" key="3">
    <source>
        <dbReference type="Proteomes" id="UP000198424"/>
    </source>
</evidence>
<proteinExistence type="predicted"/>
<organism evidence="2 3">
    <name type="scientific">Flavobacterium hydatis</name>
    <name type="common">Cytophaga aquatilis</name>
    <dbReference type="NCBI Taxonomy" id="991"/>
    <lineage>
        <taxon>Bacteria</taxon>
        <taxon>Pseudomonadati</taxon>
        <taxon>Bacteroidota</taxon>
        <taxon>Flavobacteriia</taxon>
        <taxon>Flavobacteriales</taxon>
        <taxon>Flavobacteriaceae</taxon>
        <taxon>Flavobacterium</taxon>
    </lineage>
</organism>
<dbReference type="EMBL" id="MUGY01000031">
    <property type="protein sequence ID" value="OXA89437.1"/>
    <property type="molecule type" value="Genomic_DNA"/>
</dbReference>
<dbReference type="Proteomes" id="UP000198424">
    <property type="component" value="Unassembled WGS sequence"/>
</dbReference>
<dbReference type="NCBIfam" id="TIGR04131">
    <property type="entry name" value="Bac_Flav_CTERM"/>
    <property type="match status" value="1"/>
</dbReference>
<dbReference type="Pfam" id="PF13585">
    <property type="entry name" value="CHU_C"/>
    <property type="match status" value="1"/>
</dbReference>
<keyword evidence="3" id="KW-1185">Reference proteome</keyword>
<dbReference type="InterPro" id="IPR026341">
    <property type="entry name" value="T9SS_type_B"/>
</dbReference>